<dbReference type="SUPFAM" id="SSF54506">
    <property type="entry name" value="Diaminopimelate epimerase-like"/>
    <property type="match status" value="1"/>
</dbReference>
<reference evidence="2" key="1">
    <citation type="journal article" date="2020" name="Stud. Mycol.">
        <title>101 Dothideomycetes genomes: a test case for predicting lifestyles and emergence of pathogens.</title>
        <authorList>
            <person name="Haridas S."/>
            <person name="Albert R."/>
            <person name="Binder M."/>
            <person name="Bloem J."/>
            <person name="Labutti K."/>
            <person name="Salamov A."/>
            <person name="Andreopoulos B."/>
            <person name="Baker S."/>
            <person name="Barry K."/>
            <person name="Bills G."/>
            <person name="Bluhm B."/>
            <person name="Cannon C."/>
            <person name="Castanera R."/>
            <person name="Culley D."/>
            <person name="Daum C."/>
            <person name="Ezra D."/>
            <person name="Gonzalez J."/>
            <person name="Henrissat B."/>
            <person name="Kuo A."/>
            <person name="Liang C."/>
            <person name="Lipzen A."/>
            <person name="Lutzoni F."/>
            <person name="Magnuson J."/>
            <person name="Mondo S."/>
            <person name="Nolan M."/>
            <person name="Ohm R."/>
            <person name="Pangilinan J."/>
            <person name="Park H.-J."/>
            <person name="Ramirez L."/>
            <person name="Alfaro M."/>
            <person name="Sun H."/>
            <person name="Tritt A."/>
            <person name="Yoshinaga Y."/>
            <person name="Zwiers L.-H."/>
            <person name="Turgeon B."/>
            <person name="Goodwin S."/>
            <person name="Spatafora J."/>
            <person name="Crous P."/>
            <person name="Grigoriev I."/>
        </authorList>
    </citation>
    <scope>NUCLEOTIDE SEQUENCE</scope>
    <source>
        <strain evidence="2">CBS 122367</strain>
    </source>
</reference>
<dbReference type="OrthoDB" id="412383at2759"/>
<dbReference type="PIRSF" id="PIRSF016184">
    <property type="entry name" value="PhzC_PhzF"/>
    <property type="match status" value="1"/>
</dbReference>
<proteinExistence type="predicted"/>
<dbReference type="Proteomes" id="UP000799291">
    <property type="component" value="Unassembled WGS sequence"/>
</dbReference>
<name>A0A6G1JBJ2_9PLEO</name>
<dbReference type="Pfam" id="PF02567">
    <property type="entry name" value="PhzC-PhzF"/>
    <property type="match status" value="1"/>
</dbReference>
<sequence length="321" mass="35274">MASNSLQLDYAIVDVFTHTKYAGNPLAIVRVPKACALSQEQKQTIAREFNLSETAFLHEKVAGSDSEGWTVDIFTVKEELPFAGHPTVGTACFVLSDVARELGENGHVDAMFNLKAGPVQLKYDAAEKTAQAAIPHDVRIHKQTWSRHELFRFQPRLAEAYHKGEVNVKDQFPIVSIVKGMTFVLVELESLEALQRVGLSGLSLSSKEMGLDEGWSRTFVGMYFFIWVGNGSDGEKRLRTRMIEGTLEDPATGSAASALAAYLSLVEGAPYQRLVFTLTQGVEMGRRSDIHIQVLMKEESGIDKVILGGGAVQVMEGRLTI</sequence>
<evidence type="ECO:0000256" key="1">
    <source>
        <dbReference type="PIRSR" id="PIRSR016184-1"/>
    </source>
</evidence>
<dbReference type="EMBL" id="MU005574">
    <property type="protein sequence ID" value="KAF2687934.1"/>
    <property type="molecule type" value="Genomic_DNA"/>
</dbReference>
<evidence type="ECO:0000313" key="2">
    <source>
        <dbReference type="EMBL" id="KAF2687934.1"/>
    </source>
</evidence>
<accession>A0A6G1JBJ2</accession>
<dbReference type="PANTHER" id="PTHR13774">
    <property type="entry name" value="PHENAZINE BIOSYNTHESIS PROTEIN"/>
    <property type="match status" value="1"/>
</dbReference>
<dbReference type="AlphaFoldDB" id="A0A6G1JBJ2"/>
<dbReference type="Gene3D" id="3.10.310.10">
    <property type="entry name" value="Diaminopimelate Epimerase, Chain A, domain 1"/>
    <property type="match status" value="2"/>
</dbReference>
<dbReference type="GO" id="GO:0005737">
    <property type="term" value="C:cytoplasm"/>
    <property type="evidence" value="ECO:0007669"/>
    <property type="project" value="TreeGrafter"/>
</dbReference>
<dbReference type="NCBIfam" id="TIGR00654">
    <property type="entry name" value="PhzF_family"/>
    <property type="match status" value="1"/>
</dbReference>
<dbReference type="GO" id="GO:0016853">
    <property type="term" value="F:isomerase activity"/>
    <property type="evidence" value="ECO:0007669"/>
    <property type="project" value="TreeGrafter"/>
</dbReference>
<protein>
    <submittedName>
        <fullName evidence="2">Diaminopimelate epimerase-like protein</fullName>
    </submittedName>
</protein>
<dbReference type="InterPro" id="IPR003719">
    <property type="entry name" value="Phenazine_PhzF-like"/>
</dbReference>
<dbReference type="PANTHER" id="PTHR13774:SF32">
    <property type="entry name" value="ANTISENSE-ENHANCING SEQUENCE 1"/>
    <property type="match status" value="1"/>
</dbReference>
<evidence type="ECO:0000313" key="3">
    <source>
        <dbReference type="Proteomes" id="UP000799291"/>
    </source>
</evidence>
<feature type="active site" evidence="1">
    <location>
        <position position="53"/>
    </location>
</feature>
<organism evidence="2 3">
    <name type="scientific">Lentithecium fluviatile CBS 122367</name>
    <dbReference type="NCBI Taxonomy" id="1168545"/>
    <lineage>
        <taxon>Eukaryota</taxon>
        <taxon>Fungi</taxon>
        <taxon>Dikarya</taxon>
        <taxon>Ascomycota</taxon>
        <taxon>Pezizomycotina</taxon>
        <taxon>Dothideomycetes</taxon>
        <taxon>Pleosporomycetidae</taxon>
        <taxon>Pleosporales</taxon>
        <taxon>Massarineae</taxon>
        <taxon>Lentitheciaceae</taxon>
        <taxon>Lentithecium</taxon>
    </lineage>
</organism>
<gene>
    <name evidence="2" type="ORF">K458DRAFT_428733</name>
</gene>
<keyword evidence="3" id="KW-1185">Reference proteome</keyword>